<gene>
    <name evidence="14 16" type="primary">pfkA</name>
    <name evidence="16" type="ORF">VB248_08655</name>
</gene>
<keyword evidence="10 14" id="KW-0067">ATP-binding</keyword>
<dbReference type="Gene3D" id="3.40.50.460">
    <property type="entry name" value="Phosphofructokinase domain"/>
    <property type="match status" value="1"/>
</dbReference>
<dbReference type="RefSeq" id="WP_323296360.1">
    <property type="nucleotide sequence ID" value="NZ_JAYFUM010000008.1"/>
</dbReference>
<evidence type="ECO:0000256" key="14">
    <source>
        <dbReference type="HAMAP-Rule" id="MF_00339"/>
    </source>
</evidence>
<comment type="subunit">
    <text evidence="14">Homotetramer.</text>
</comment>
<evidence type="ECO:0000256" key="9">
    <source>
        <dbReference type="ARBA" id="ARBA00022777"/>
    </source>
</evidence>
<evidence type="ECO:0000256" key="11">
    <source>
        <dbReference type="ARBA" id="ARBA00022842"/>
    </source>
</evidence>
<keyword evidence="11 14" id="KW-0460">Magnesium</keyword>
<feature type="binding site" description="in other chain" evidence="14">
    <location>
        <begin position="170"/>
        <end position="172"/>
    </location>
    <ligand>
        <name>substrate</name>
        <note>ligand shared between dimeric partners</note>
    </ligand>
</feature>
<feature type="binding site" evidence="14">
    <location>
        <position position="103"/>
    </location>
    <ligand>
        <name>Mg(2+)</name>
        <dbReference type="ChEBI" id="CHEBI:18420"/>
        <note>catalytic</note>
    </ligand>
</feature>
<feature type="binding site" description="in other chain" evidence="14">
    <location>
        <begin position="254"/>
        <end position="257"/>
    </location>
    <ligand>
        <name>substrate</name>
        <note>ligand shared between dimeric partners</note>
    </ligand>
</feature>
<keyword evidence="4 14" id="KW-0963">Cytoplasm</keyword>
<feature type="binding site" description="in other chain" evidence="14">
    <location>
        <begin position="186"/>
        <end position="188"/>
    </location>
    <ligand>
        <name>ADP</name>
        <dbReference type="ChEBI" id="CHEBI:456216"/>
        <note>allosteric activator; ligand shared between dimeric partners</note>
    </ligand>
</feature>
<keyword evidence="6 14" id="KW-0808">Transferase</keyword>
<dbReference type="InterPro" id="IPR012003">
    <property type="entry name" value="ATP_PFK_prok-type"/>
</dbReference>
<keyword evidence="9 14" id="KW-0418">Kinase</keyword>
<evidence type="ECO:0000256" key="3">
    <source>
        <dbReference type="ARBA" id="ARBA00004679"/>
    </source>
</evidence>
<dbReference type="SUPFAM" id="SSF53784">
    <property type="entry name" value="Phosphofructokinase"/>
    <property type="match status" value="1"/>
</dbReference>
<dbReference type="PANTHER" id="PTHR13697:SF4">
    <property type="entry name" value="ATP-DEPENDENT 6-PHOSPHOFRUCTOKINASE"/>
    <property type="match status" value="1"/>
</dbReference>
<evidence type="ECO:0000313" key="17">
    <source>
        <dbReference type="Proteomes" id="UP001302949"/>
    </source>
</evidence>
<comment type="function">
    <text evidence="14">Catalyzes the phosphorylation of D-fructose 6-phosphate to fructose 1,6-bisphosphate by ATP, the first committing step of glycolysis.</text>
</comment>
<comment type="subcellular location">
    <subcellularLocation>
        <location evidence="2 14">Cytoplasm</location>
    </subcellularLocation>
</comment>
<keyword evidence="17" id="KW-1185">Reference proteome</keyword>
<reference evidence="16 17" key="1">
    <citation type="submission" date="2023-12" db="EMBL/GenBank/DDBJ databases">
        <title>Novel species of the genus Arcicella isolated from rivers.</title>
        <authorList>
            <person name="Lu H."/>
        </authorList>
    </citation>
    <scope>NUCLEOTIDE SEQUENCE [LARGE SCALE GENOMIC DNA]</scope>
    <source>
        <strain evidence="16 17">KCTC 23307</strain>
    </source>
</reference>
<evidence type="ECO:0000256" key="4">
    <source>
        <dbReference type="ARBA" id="ARBA00022490"/>
    </source>
</evidence>
<keyword evidence="7 14" id="KW-0479">Metal-binding</keyword>
<dbReference type="PANTHER" id="PTHR13697">
    <property type="entry name" value="PHOSPHOFRUCTOKINASE"/>
    <property type="match status" value="1"/>
</dbReference>
<comment type="caution">
    <text evidence="16">The sequence shown here is derived from an EMBL/GenBank/DDBJ whole genome shotgun (WGS) entry which is preliminary data.</text>
</comment>
<evidence type="ECO:0000259" key="15">
    <source>
        <dbReference type="Pfam" id="PF00365"/>
    </source>
</evidence>
<comment type="cofactor">
    <cofactor evidence="1 14">
        <name>Mg(2+)</name>
        <dbReference type="ChEBI" id="CHEBI:18420"/>
    </cofactor>
</comment>
<keyword evidence="12 14" id="KW-0324">Glycolysis</keyword>
<dbReference type="InterPro" id="IPR000023">
    <property type="entry name" value="Phosphofructokinase_dom"/>
</dbReference>
<feature type="binding site" evidence="14">
    <location>
        <begin position="102"/>
        <end position="105"/>
    </location>
    <ligand>
        <name>ATP</name>
        <dbReference type="ChEBI" id="CHEBI:30616"/>
    </ligand>
</feature>
<feature type="binding site" evidence="14">
    <location>
        <position position="11"/>
    </location>
    <ligand>
        <name>ATP</name>
        <dbReference type="ChEBI" id="CHEBI:30616"/>
    </ligand>
</feature>
<feature type="binding site" description="in other chain" evidence="14">
    <location>
        <position position="223"/>
    </location>
    <ligand>
        <name>substrate</name>
        <note>ligand shared between dimeric partners</note>
    </ligand>
</feature>
<dbReference type="InterPro" id="IPR012828">
    <property type="entry name" value="PFKA_ATP_prok"/>
</dbReference>
<feature type="binding site" evidence="14">
    <location>
        <position position="163"/>
    </location>
    <ligand>
        <name>substrate</name>
        <note>ligand shared between dimeric partners</note>
    </ligand>
</feature>
<dbReference type="GO" id="GO:0003872">
    <property type="term" value="F:6-phosphofructokinase activity"/>
    <property type="evidence" value="ECO:0007669"/>
    <property type="project" value="UniProtKB-EC"/>
</dbReference>
<dbReference type="PROSITE" id="PS00433">
    <property type="entry name" value="PHOSPHOFRUCTOKINASE"/>
    <property type="match status" value="1"/>
</dbReference>
<accession>A0ABU5Q974</accession>
<keyword evidence="5 14" id="KW-0021">Allosteric enzyme</keyword>
<comment type="pathway">
    <text evidence="3 14">Carbohydrate degradation; glycolysis; D-glyceraldehyde 3-phosphate and glycerone phosphate from D-glucose: step 3/4.</text>
</comment>
<dbReference type="Gene3D" id="3.40.50.450">
    <property type="match status" value="1"/>
</dbReference>
<dbReference type="Pfam" id="PF00365">
    <property type="entry name" value="PFK"/>
    <property type="match status" value="1"/>
</dbReference>
<feature type="binding site" description="in other chain" evidence="14">
    <location>
        <position position="212"/>
    </location>
    <ligand>
        <name>ADP</name>
        <dbReference type="ChEBI" id="CHEBI:456216"/>
        <note>allosteric activator; ligand shared between dimeric partners</note>
    </ligand>
</feature>
<keyword evidence="8 14" id="KW-0547">Nucleotide-binding</keyword>
<feature type="binding site" evidence="14">
    <location>
        <begin position="21"/>
        <end position="25"/>
    </location>
    <ligand>
        <name>ADP</name>
        <dbReference type="ChEBI" id="CHEBI:456216"/>
        <note>allosteric activator; ligand shared between dimeric partners</note>
    </ligand>
</feature>
<dbReference type="PRINTS" id="PR00476">
    <property type="entry name" value="PHFRCTKINASE"/>
</dbReference>
<dbReference type="NCBIfam" id="TIGR02482">
    <property type="entry name" value="PFKA_ATP"/>
    <property type="match status" value="1"/>
</dbReference>
<dbReference type="InterPro" id="IPR022953">
    <property type="entry name" value="ATP_PFK"/>
</dbReference>
<evidence type="ECO:0000256" key="7">
    <source>
        <dbReference type="ARBA" id="ARBA00022723"/>
    </source>
</evidence>
<feature type="active site" description="Proton acceptor" evidence="14">
    <location>
        <position position="128"/>
    </location>
</feature>
<evidence type="ECO:0000256" key="6">
    <source>
        <dbReference type="ARBA" id="ARBA00022679"/>
    </source>
</evidence>
<comment type="caution">
    <text evidence="14">Lacks conserved residue(s) required for the propagation of feature annotation.</text>
</comment>
<feature type="binding site" description="in other chain" evidence="14">
    <location>
        <begin position="126"/>
        <end position="128"/>
    </location>
    <ligand>
        <name>substrate</name>
        <note>ligand shared between dimeric partners</note>
    </ligand>
</feature>
<evidence type="ECO:0000256" key="10">
    <source>
        <dbReference type="ARBA" id="ARBA00022840"/>
    </source>
</evidence>
<feature type="binding site" description="in other chain" evidence="14">
    <location>
        <begin position="214"/>
        <end position="216"/>
    </location>
    <ligand>
        <name>ADP</name>
        <dbReference type="ChEBI" id="CHEBI:456216"/>
        <note>allosteric activator; ligand shared between dimeric partners</note>
    </ligand>
</feature>
<evidence type="ECO:0000256" key="12">
    <source>
        <dbReference type="ARBA" id="ARBA00023152"/>
    </source>
</evidence>
<dbReference type="EC" id="2.7.1.11" evidence="14"/>
<dbReference type="PIRSF" id="PIRSF000532">
    <property type="entry name" value="ATP_PFK_prok"/>
    <property type="match status" value="1"/>
</dbReference>
<organism evidence="16 17">
    <name type="scientific">Arcicella rigui</name>
    <dbReference type="NCBI Taxonomy" id="797020"/>
    <lineage>
        <taxon>Bacteria</taxon>
        <taxon>Pseudomonadati</taxon>
        <taxon>Bacteroidota</taxon>
        <taxon>Cytophagia</taxon>
        <taxon>Cytophagales</taxon>
        <taxon>Flectobacillaceae</taxon>
        <taxon>Arcicella</taxon>
    </lineage>
</organism>
<evidence type="ECO:0000256" key="8">
    <source>
        <dbReference type="ARBA" id="ARBA00022741"/>
    </source>
</evidence>
<dbReference type="Proteomes" id="UP001302949">
    <property type="component" value="Unassembled WGS sequence"/>
</dbReference>
<dbReference type="InterPro" id="IPR035966">
    <property type="entry name" value="PKF_sf"/>
</dbReference>
<sequence>MKRIAVFTSGGDAPGMNASIRAVVRGGLHHGVEIFGIIRGYNGMIKGDIIPLNSQSVSNIIQRGGTILKSARSKEFMTPEGRKKAYEQLKSHGIEGLVAIGGNGTFTGAEIFYNEFQIPTVGVPGTIDNDLYGTDFTVGYDTAVNTALDAIDKIRDTADSHDRVFFIEVMGRDSGYIAIQSGISGGAESILIPEERQTVDDVVGTLKAGFNKKKTSSIVIVAEGDEEGNAAVIADQIKKTIDVPVDIRVTNLGHIQRGGSPSAADRILASRLGLGALEGLLAGHKNEMAGIVNDQLLYTPFHDTITKKKLINSDLIRLAGILSK</sequence>
<feature type="binding site" evidence="14">
    <location>
        <position position="248"/>
    </location>
    <ligand>
        <name>substrate</name>
        <note>ligand shared between dimeric partners</note>
    </ligand>
</feature>
<dbReference type="NCBIfam" id="NF002872">
    <property type="entry name" value="PRK03202.1"/>
    <property type="match status" value="1"/>
</dbReference>
<evidence type="ECO:0000256" key="5">
    <source>
        <dbReference type="ARBA" id="ARBA00022533"/>
    </source>
</evidence>
<feature type="domain" description="Phosphofructokinase" evidence="15">
    <location>
        <begin position="3"/>
        <end position="278"/>
    </location>
</feature>
<comment type="catalytic activity">
    <reaction evidence="13 14">
        <text>beta-D-fructose 6-phosphate + ATP = beta-D-fructose 1,6-bisphosphate + ADP + H(+)</text>
        <dbReference type="Rhea" id="RHEA:16109"/>
        <dbReference type="ChEBI" id="CHEBI:15378"/>
        <dbReference type="ChEBI" id="CHEBI:30616"/>
        <dbReference type="ChEBI" id="CHEBI:32966"/>
        <dbReference type="ChEBI" id="CHEBI:57634"/>
        <dbReference type="ChEBI" id="CHEBI:456216"/>
        <dbReference type="EC" id="2.7.1.11"/>
    </reaction>
</comment>
<evidence type="ECO:0000256" key="13">
    <source>
        <dbReference type="ARBA" id="ARBA00048070"/>
    </source>
</evidence>
<evidence type="ECO:0000256" key="1">
    <source>
        <dbReference type="ARBA" id="ARBA00001946"/>
    </source>
</evidence>
<dbReference type="EMBL" id="JAYFUM010000008">
    <property type="protein sequence ID" value="MEA5139202.1"/>
    <property type="molecule type" value="Genomic_DNA"/>
</dbReference>
<feature type="binding site" description="in other chain" evidence="14">
    <location>
        <position position="155"/>
    </location>
    <ligand>
        <name>ADP</name>
        <dbReference type="ChEBI" id="CHEBI:456216"/>
        <note>allosteric activator; ligand shared between dimeric partners</note>
    </ligand>
</feature>
<dbReference type="InterPro" id="IPR015912">
    <property type="entry name" value="Phosphofructokinase_CS"/>
</dbReference>
<proteinExistence type="inferred from homology"/>
<comment type="similarity">
    <text evidence="14">Belongs to the phosphofructokinase type A (PFKA) family. ATP-dependent PFK group I subfamily. Prokaryotic clade 'B1' sub-subfamily.</text>
</comment>
<name>A0ABU5Q974_9BACT</name>
<feature type="binding site" evidence="14">
    <location>
        <begin position="72"/>
        <end position="73"/>
    </location>
    <ligand>
        <name>ATP</name>
        <dbReference type="ChEBI" id="CHEBI:30616"/>
    </ligand>
</feature>
<comment type="activity regulation">
    <text evidence="14">Allosterically activated by ADP and other diphosphonucleosides, and allosterically inhibited by phosphoenolpyruvate.</text>
</comment>
<evidence type="ECO:0000256" key="2">
    <source>
        <dbReference type="ARBA" id="ARBA00004496"/>
    </source>
</evidence>
<protein>
    <recommendedName>
        <fullName evidence="14">ATP-dependent 6-phosphofructokinase</fullName>
        <shortName evidence="14">ATP-PFK</shortName>
        <shortName evidence="14">Phosphofructokinase</shortName>
        <ecNumber evidence="14">2.7.1.11</ecNumber>
    </recommendedName>
    <alternativeName>
        <fullName evidence="14">Phosphohexokinase</fullName>
    </alternativeName>
</protein>
<evidence type="ECO:0000313" key="16">
    <source>
        <dbReference type="EMBL" id="MEA5139202.1"/>
    </source>
</evidence>
<dbReference type="HAMAP" id="MF_00339">
    <property type="entry name" value="Phosphofructokinase_I_B1"/>
    <property type="match status" value="1"/>
</dbReference>